<dbReference type="FunFam" id="3.40.50.300:FF:002708">
    <property type="entry name" value="FeS assembly ATPase SufC"/>
    <property type="match status" value="1"/>
</dbReference>
<feature type="domain" description="ATPase AAA-type core" evidence="1">
    <location>
        <begin position="51"/>
        <end position="381"/>
    </location>
</feature>
<evidence type="ECO:0000313" key="5">
    <source>
        <dbReference type="Proteomes" id="UP000256343"/>
    </source>
</evidence>
<dbReference type="EMBL" id="QRDT01000008">
    <property type="protein sequence ID" value="RED36188.1"/>
    <property type="molecule type" value="Genomic_DNA"/>
</dbReference>
<dbReference type="InterPro" id="IPR014555">
    <property type="entry name" value="RecF-like"/>
</dbReference>
<dbReference type="PANTHER" id="PTHR32182">
    <property type="entry name" value="DNA REPLICATION AND REPAIR PROTEIN RECF"/>
    <property type="match status" value="1"/>
</dbReference>
<dbReference type="Pfam" id="PF13304">
    <property type="entry name" value="AAA_21"/>
    <property type="match status" value="1"/>
</dbReference>
<gene>
    <name evidence="2" type="ORF">BJ125_108122</name>
    <name evidence="3" type="ORF">SAMN05892882_108122</name>
</gene>
<dbReference type="Gene3D" id="3.40.50.300">
    <property type="entry name" value="P-loop containing nucleotide triphosphate hydrolases"/>
    <property type="match status" value="2"/>
</dbReference>
<dbReference type="EMBL" id="UFQQ01000008">
    <property type="protein sequence ID" value="SSW90748.1"/>
    <property type="molecule type" value="Genomic_DNA"/>
</dbReference>
<reference evidence="3 4" key="1">
    <citation type="submission" date="2017-08" db="EMBL/GenBank/DDBJ databases">
        <authorList>
            <person name="de Groot N.N."/>
        </authorList>
    </citation>
    <scope>NUCLEOTIDE SEQUENCE [LARGE SCALE GENOMIC DNA]</scope>
    <source>
        <strain evidence="3 4">JA575</strain>
    </source>
</reference>
<dbReference type="Proteomes" id="UP000256343">
    <property type="component" value="Unassembled WGS sequence"/>
</dbReference>
<dbReference type="GO" id="GO:0005524">
    <property type="term" value="F:ATP binding"/>
    <property type="evidence" value="ECO:0007669"/>
    <property type="project" value="InterPro"/>
</dbReference>
<accession>A0A336JM42</accession>
<dbReference type="GO" id="GO:0016887">
    <property type="term" value="F:ATP hydrolysis activity"/>
    <property type="evidence" value="ECO:0007669"/>
    <property type="project" value="InterPro"/>
</dbReference>
<organism evidence="3 4">
    <name type="scientific">Rhodopseudomonas pentothenatexigens</name>
    <dbReference type="NCBI Taxonomy" id="999699"/>
    <lineage>
        <taxon>Bacteria</taxon>
        <taxon>Pseudomonadati</taxon>
        <taxon>Pseudomonadota</taxon>
        <taxon>Alphaproteobacteria</taxon>
        <taxon>Hyphomicrobiales</taxon>
        <taxon>Nitrobacteraceae</taxon>
        <taxon>Rhodopseudomonas</taxon>
    </lineage>
</organism>
<dbReference type="GO" id="GO:0000731">
    <property type="term" value="P:DNA synthesis involved in DNA repair"/>
    <property type="evidence" value="ECO:0007669"/>
    <property type="project" value="TreeGrafter"/>
</dbReference>
<name>A0A336JM42_9BRAD</name>
<sequence>MSQAAAPCFGRSLGICYPSSVSTRSEIAMITRLAVSGYRSLRDVRLSLGPLNVVTGANGTGKSSLYRALRLLAEIAQGRVIQSLAGEGGLPSTLWAGPETLSRTMKRGVHPVQGTTRSNRIALKLGFAGPDYGYAIDLGLPPPPDGPRASRFTRDPEIKVESVWAGELLGRANAFAERRGPFVRVRDDGGQWREVYRSLSPADSIMTHGADPREALELLLLRDRMRDWRFYDQLRTDRDAPARRPQIGTRTPVLGGDGADLAAAIQTILEIGDHEALAATIDDAFPRARLEVSEADGYFELAMEQHGLLRPLKAAELSDGTLRYLLLVAALLSPRPPELMILNEPESSLHPDLLAPLARLIAAAATRSQIVVVSHADGLVSALRREADSREIVLEKELSETLVRDGERPSWNWPAR</sequence>
<dbReference type="GO" id="GO:0006302">
    <property type="term" value="P:double-strand break repair"/>
    <property type="evidence" value="ECO:0007669"/>
    <property type="project" value="TreeGrafter"/>
</dbReference>
<keyword evidence="5" id="KW-1185">Reference proteome</keyword>
<dbReference type="AlphaFoldDB" id="A0A336JM42"/>
<dbReference type="FunFam" id="3.40.50.300:FF:002534">
    <property type="entry name" value="Putative RecF protein"/>
    <property type="match status" value="1"/>
</dbReference>
<reference evidence="2 5" key="2">
    <citation type="submission" date="2018-07" db="EMBL/GenBank/DDBJ databases">
        <title>Genomic Encyclopedia of Archaeal and Bacterial Type Strains, Phase II (KMG-II): from individual species to whole genera.</title>
        <authorList>
            <person name="Goeker M."/>
        </authorList>
    </citation>
    <scope>NUCLEOTIDE SEQUENCE [LARGE SCALE GENOMIC DNA]</scope>
    <source>
        <strain evidence="2 5">JA575</strain>
    </source>
</reference>
<dbReference type="PANTHER" id="PTHR32182:SF25">
    <property type="entry name" value="SLR1056 PROTEIN"/>
    <property type="match status" value="1"/>
</dbReference>
<protein>
    <submittedName>
        <fullName evidence="2 3">ATPase</fullName>
    </submittedName>
</protein>
<evidence type="ECO:0000313" key="3">
    <source>
        <dbReference type="EMBL" id="SSW90748.1"/>
    </source>
</evidence>
<evidence type="ECO:0000259" key="1">
    <source>
        <dbReference type="Pfam" id="PF13304"/>
    </source>
</evidence>
<evidence type="ECO:0000313" key="4">
    <source>
        <dbReference type="Proteomes" id="UP000252631"/>
    </source>
</evidence>
<dbReference type="PIRSF" id="PIRSF029347">
    <property type="entry name" value="RecF"/>
    <property type="match status" value="1"/>
</dbReference>
<dbReference type="SUPFAM" id="SSF52540">
    <property type="entry name" value="P-loop containing nucleoside triphosphate hydrolases"/>
    <property type="match status" value="1"/>
</dbReference>
<dbReference type="InterPro" id="IPR027417">
    <property type="entry name" value="P-loop_NTPase"/>
</dbReference>
<evidence type="ECO:0000313" key="2">
    <source>
        <dbReference type="EMBL" id="RED36188.1"/>
    </source>
</evidence>
<dbReference type="Proteomes" id="UP000252631">
    <property type="component" value="Unassembled WGS sequence"/>
</dbReference>
<proteinExistence type="predicted"/>
<dbReference type="InterPro" id="IPR003959">
    <property type="entry name" value="ATPase_AAA_core"/>
</dbReference>